<evidence type="ECO:0000256" key="2">
    <source>
        <dbReference type="ARBA" id="ARBA00022801"/>
    </source>
</evidence>
<dbReference type="NCBIfam" id="TIGR00576">
    <property type="entry name" value="dut"/>
    <property type="match status" value="1"/>
</dbReference>
<dbReference type="EMBL" id="NDHY01000002">
    <property type="protein sequence ID" value="RII00709.1"/>
    <property type="molecule type" value="Genomic_DNA"/>
</dbReference>
<evidence type="ECO:0000256" key="3">
    <source>
        <dbReference type="ARBA" id="ARBA00023080"/>
    </source>
</evidence>
<sequence length="146" mass="15671">MKVKVARIPGNSDLPLPEYMSAGASGVDLYAAVEGEVTLGVGEVRLIPTAIRLAIPSGFEGQIRPRSGLALKNGISIVNSPGTIDSDYRGEVGIILVNHGSKPFIIRRKDRIAQLVISPVARAKLEMVDSLEETERNKRGFGYTGQ</sequence>
<dbReference type="GO" id="GO:0046081">
    <property type="term" value="P:dUTP catabolic process"/>
    <property type="evidence" value="ECO:0007669"/>
    <property type="project" value="InterPro"/>
</dbReference>
<dbReference type="GO" id="GO:0000287">
    <property type="term" value="F:magnesium ion binding"/>
    <property type="evidence" value="ECO:0007669"/>
    <property type="project" value="UniProtKB-UniRule"/>
</dbReference>
<comment type="pathway">
    <text evidence="5">Pyrimidine metabolism; dUMP biosynthesis; dUMP from dCTP (dUTP route): step 2/2.</text>
</comment>
<name>A0A399FZ51_UNCN2</name>
<comment type="similarity">
    <text evidence="1 5">Belongs to the dUTPase family.</text>
</comment>
<comment type="catalytic activity">
    <reaction evidence="4 5">
        <text>dUTP + H2O = dUMP + diphosphate + H(+)</text>
        <dbReference type="Rhea" id="RHEA:10248"/>
        <dbReference type="ChEBI" id="CHEBI:15377"/>
        <dbReference type="ChEBI" id="CHEBI:15378"/>
        <dbReference type="ChEBI" id="CHEBI:33019"/>
        <dbReference type="ChEBI" id="CHEBI:61555"/>
        <dbReference type="ChEBI" id="CHEBI:246422"/>
        <dbReference type="EC" id="3.6.1.23"/>
    </reaction>
</comment>
<dbReference type="Proteomes" id="UP000266287">
    <property type="component" value="Unassembled WGS sequence"/>
</dbReference>
<feature type="binding site" evidence="5">
    <location>
        <begin position="83"/>
        <end position="85"/>
    </location>
    <ligand>
        <name>substrate</name>
    </ligand>
</feature>
<evidence type="ECO:0000259" key="6">
    <source>
        <dbReference type="Pfam" id="PF00692"/>
    </source>
</evidence>
<dbReference type="PANTHER" id="PTHR11241">
    <property type="entry name" value="DEOXYURIDINE 5'-TRIPHOSPHATE NUCLEOTIDOHYDROLASE"/>
    <property type="match status" value="1"/>
</dbReference>
<keyword evidence="5" id="KW-0479">Metal-binding</keyword>
<protein>
    <recommendedName>
        <fullName evidence="5">Deoxyuridine 5'-triphosphate nucleotidohydrolase</fullName>
        <shortName evidence="5">dUTPase</shortName>
        <ecNumber evidence="5">3.6.1.23</ecNumber>
    </recommendedName>
    <alternativeName>
        <fullName evidence="5">dUTP pyrophosphatase</fullName>
    </alternativeName>
</protein>
<keyword evidence="3 5" id="KW-0546">Nucleotide metabolism</keyword>
<proteinExistence type="inferred from homology"/>
<keyword evidence="2 5" id="KW-0378">Hydrolase</keyword>
<dbReference type="InterPro" id="IPR036157">
    <property type="entry name" value="dUTPase-like_sf"/>
</dbReference>
<reference evidence="7 8" key="1">
    <citation type="submission" date="2018-08" db="EMBL/GenBank/DDBJ databases">
        <title>Draft genome of candidate division NPL-UPA2 bacterium Unc8 that adapted to ultra-basic serpentinizing groundwater.</title>
        <authorList>
            <person name="Ishii S."/>
            <person name="Suzuki S."/>
            <person name="Nealson K.H."/>
        </authorList>
    </citation>
    <scope>NUCLEOTIDE SEQUENCE [LARGE SCALE GENOMIC DNA]</scope>
    <source>
        <strain evidence="7">Unc8</strain>
    </source>
</reference>
<dbReference type="GO" id="GO:0004170">
    <property type="term" value="F:dUTP diphosphatase activity"/>
    <property type="evidence" value="ECO:0007669"/>
    <property type="project" value="UniProtKB-UniRule"/>
</dbReference>
<dbReference type="Pfam" id="PF00692">
    <property type="entry name" value="dUTPase"/>
    <property type="match status" value="1"/>
</dbReference>
<accession>A0A399FZ51</accession>
<dbReference type="EC" id="3.6.1.23" evidence="5"/>
<comment type="cofactor">
    <cofactor evidence="5">
        <name>Mg(2+)</name>
        <dbReference type="ChEBI" id="CHEBI:18420"/>
    </cofactor>
</comment>
<feature type="domain" description="dUTPase-like" evidence="6">
    <location>
        <begin position="15"/>
        <end position="145"/>
    </location>
</feature>
<dbReference type="SUPFAM" id="SSF51283">
    <property type="entry name" value="dUTPase-like"/>
    <property type="match status" value="1"/>
</dbReference>
<gene>
    <name evidence="5" type="primary">dut</name>
    <name evidence="7" type="ORF">B9J77_01430</name>
</gene>
<comment type="caution">
    <text evidence="7">The sequence shown here is derived from an EMBL/GenBank/DDBJ whole genome shotgun (WGS) entry which is preliminary data.</text>
</comment>
<dbReference type="UniPathway" id="UPA00610">
    <property type="reaction ID" value="UER00666"/>
</dbReference>
<evidence type="ECO:0000256" key="1">
    <source>
        <dbReference type="ARBA" id="ARBA00006581"/>
    </source>
</evidence>
<organism evidence="7 8">
    <name type="scientific">candidate division NPL-UPA2 bacterium Unc8</name>
    <dbReference type="NCBI Taxonomy" id="1980939"/>
    <lineage>
        <taxon>Bacteria</taxon>
    </lineage>
</organism>
<feature type="binding site" evidence="5">
    <location>
        <position position="79"/>
    </location>
    <ligand>
        <name>substrate</name>
    </ligand>
</feature>
<dbReference type="PANTHER" id="PTHR11241:SF0">
    <property type="entry name" value="DEOXYURIDINE 5'-TRIPHOSPHATE NUCLEOTIDOHYDROLASE"/>
    <property type="match status" value="1"/>
</dbReference>
<dbReference type="HAMAP" id="MF_00116">
    <property type="entry name" value="dUTPase_bact"/>
    <property type="match status" value="1"/>
</dbReference>
<dbReference type="AlphaFoldDB" id="A0A399FZ51"/>
<feature type="binding site" evidence="5">
    <location>
        <begin position="66"/>
        <end position="68"/>
    </location>
    <ligand>
        <name>substrate</name>
    </ligand>
</feature>
<comment type="caution">
    <text evidence="5">Lacks conserved residue(s) required for the propagation of feature annotation.</text>
</comment>
<dbReference type="InterPro" id="IPR033704">
    <property type="entry name" value="dUTPase_trimeric"/>
</dbReference>
<dbReference type="GO" id="GO:0006226">
    <property type="term" value="P:dUMP biosynthetic process"/>
    <property type="evidence" value="ECO:0007669"/>
    <property type="project" value="UniProtKB-UniRule"/>
</dbReference>
<evidence type="ECO:0000256" key="5">
    <source>
        <dbReference type="HAMAP-Rule" id="MF_00116"/>
    </source>
</evidence>
<evidence type="ECO:0000256" key="4">
    <source>
        <dbReference type="ARBA" id="ARBA00047686"/>
    </source>
</evidence>
<dbReference type="CDD" id="cd07557">
    <property type="entry name" value="trimeric_dUTPase"/>
    <property type="match status" value="1"/>
</dbReference>
<evidence type="ECO:0000313" key="7">
    <source>
        <dbReference type="EMBL" id="RII00709.1"/>
    </source>
</evidence>
<evidence type="ECO:0000313" key="8">
    <source>
        <dbReference type="Proteomes" id="UP000266287"/>
    </source>
</evidence>
<dbReference type="Gene3D" id="2.70.40.10">
    <property type="match status" value="1"/>
</dbReference>
<dbReference type="InterPro" id="IPR008181">
    <property type="entry name" value="dUTPase"/>
</dbReference>
<comment type="function">
    <text evidence="5">This enzyme is involved in nucleotide metabolism: it produces dUMP, the immediate precursor of thymidine nucleotides and it decreases the intracellular concentration of dUTP so that uracil cannot be incorporated into DNA.</text>
</comment>
<dbReference type="InterPro" id="IPR029054">
    <property type="entry name" value="dUTPase-like"/>
</dbReference>
<dbReference type="NCBIfam" id="NF001862">
    <property type="entry name" value="PRK00601.1"/>
    <property type="match status" value="1"/>
</dbReference>
<keyword evidence="5" id="KW-0460">Magnesium</keyword>